<evidence type="ECO:0000313" key="2">
    <source>
        <dbReference type="EMBL" id="GBP28046.1"/>
    </source>
</evidence>
<dbReference type="Proteomes" id="UP000299102">
    <property type="component" value="Unassembled WGS sequence"/>
</dbReference>
<name>A0A4C1UPZ8_EUMVA</name>
<gene>
    <name evidence="2" type="ORF">EVAR_21165_1</name>
</gene>
<dbReference type="PANTHER" id="PTHR33332">
    <property type="entry name" value="REVERSE TRANSCRIPTASE DOMAIN-CONTAINING PROTEIN"/>
    <property type="match status" value="1"/>
</dbReference>
<organism evidence="2 3">
    <name type="scientific">Eumeta variegata</name>
    <name type="common">Bagworm moth</name>
    <name type="synonym">Eumeta japonica</name>
    <dbReference type="NCBI Taxonomy" id="151549"/>
    <lineage>
        <taxon>Eukaryota</taxon>
        <taxon>Metazoa</taxon>
        <taxon>Ecdysozoa</taxon>
        <taxon>Arthropoda</taxon>
        <taxon>Hexapoda</taxon>
        <taxon>Insecta</taxon>
        <taxon>Pterygota</taxon>
        <taxon>Neoptera</taxon>
        <taxon>Endopterygota</taxon>
        <taxon>Lepidoptera</taxon>
        <taxon>Glossata</taxon>
        <taxon>Ditrysia</taxon>
        <taxon>Tineoidea</taxon>
        <taxon>Psychidae</taxon>
        <taxon>Oiketicinae</taxon>
        <taxon>Eumeta</taxon>
    </lineage>
</organism>
<reference evidence="2 3" key="1">
    <citation type="journal article" date="2019" name="Commun. Biol.">
        <title>The bagworm genome reveals a unique fibroin gene that provides high tensile strength.</title>
        <authorList>
            <person name="Kono N."/>
            <person name="Nakamura H."/>
            <person name="Ohtoshi R."/>
            <person name="Tomita M."/>
            <person name="Numata K."/>
            <person name="Arakawa K."/>
        </authorList>
    </citation>
    <scope>NUCLEOTIDE SEQUENCE [LARGE SCALE GENOMIC DNA]</scope>
</reference>
<dbReference type="Pfam" id="PF00078">
    <property type="entry name" value="RVT_1"/>
    <property type="match status" value="1"/>
</dbReference>
<protein>
    <submittedName>
        <fullName evidence="2">115 kDa protein in type-1 retrotransposable element R1DM</fullName>
    </submittedName>
</protein>
<evidence type="ECO:0000259" key="1">
    <source>
        <dbReference type="Pfam" id="PF00078"/>
    </source>
</evidence>
<dbReference type="AlphaFoldDB" id="A0A4C1UPZ8"/>
<comment type="caution">
    <text evidence="2">The sequence shown here is derived from an EMBL/GenBank/DDBJ whole genome shotgun (WGS) entry which is preliminary data.</text>
</comment>
<keyword evidence="3" id="KW-1185">Reference proteome</keyword>
<proteinExistence type="predicted"/>
<sequence length="243" mass="26753">MISKQSNLGMVMGYLRDRKVVVCYAGGECSRMTSKGCIQGSIAGLTFLSLVLNFLLQELEDLGVYVQAFADDLVLIFSGQSVSVLEGKANRALAHVKNWGDRNKLRFAPSKKNAMVLTKKLKFDVPTIHMGNTTIALADEIRLLGLTIDKKLTFIPRVYKACKKATNIYKGIARAAKVTWGLSSEIVRTIYVALIEPIVVYASCAWTPAASKLDVRKMLDALQRSVALKACPNFGELPRPPNR</sequence>
<evidence type="ECO:0000313" key="3">
    <source>
        <dbReference type="Proteomes" id="UP000299102"/>
    </source>
</evidence>
<dbReference type="EMBL" id="BGZK01000202">
    <property type="protein sequence ID" value="GBP28046.1"/>
    <property type="molecule type" value="Genomic_DNA"/>
</dbReference>
<accession>A0A4C1UPZ8</accession>
<dbReference type="OrthoDB" id="2507389at2759"/>
<feature type="domain" description="Reverse transcriptase" evidence="1">
    <location>
        <begin position="28"/>
        <end position="148"/>
    </location>
</feature>
<dbReference type="STRING" id="151549.A0A4C1UPZ8"/>
<dbReference type="InterPro" id="IPR000477">
    <property type="entry name" value="RT_dom"/>
</dbReference>